<dbReference type="Proteomes" id="UP000007110">
    <property type="component" value="Unassembled WGS sequence"/>
</dbReference>
<dbReference type="EnsemblMetazoa" id="XM_011673711">
    <property type="protein sequence ID" value="XP_011672013"/>
    <property type="gene ID" value="LOC105442001"/>
</dbReference>
<keyword evidence="2" id="KW-0548">Nucleotidyltransferase</keyword>
<dbReference type="Pfam" id="PF00078">
    <property type="entry name" value="RVT_1"/>
    <property type="match status" value="1"/>
</dbReference>
<dbReference type="SUPFAM" id="SSF53098">
    <property type="entry name" value="Ribonuclease H-like"/>
    <property type="match status" value="1"/>
</dbReference>
<dbReference type="SUPFAM" id="SSF56672">
    <property type="entry name" value="DNA/RNA polymerases"/>
    <property type="match status" value="1"/>
</dbReference>
<evidence type="ECO:0000256" key="4">
    <source>
        <dbReference type="ARBA" id="ARBA00022759"/>
    </source>
</evidence>
<evidence type="ECO:0000256" key="5">
    <source>
        <dbReference type="ARBA" id="ARBA00022801"/>
    </source>
</evidence>
<evidence type="ECO:0000256" key="6">
    <source>
        <dbReference type="ARBA" id="ARBA00022918"/>
    </source>
</evidence>
<reference evidence="10" key="1">
    <citation type="submission" date="2015-02" db="EMBL/GenBank/DDBJ databases">
        <title>Genome sequencing for Strongylocentrotus purpuratus.</title>
        <authorList>
            <person name="Murali S."/>
            <person name="Liu Y."/>
            <person name="Vee V."/>
            <person name="English A."/>
            <person name="Wang M."/>
            <person name="Skinner E."/>
            <person name="Han Y."/>
            <person name="Muzny D.M."/>
            <person name="Worley K.C."/>
            <person name="Gibbs R.A."/>
        </authorList>
    </citation>
    <scope>NUCLEOTIDE SEQUENCE</scope>
</reference>
<dbReference type="CDD" id="cd09274">
    <property type="entry name" value="RNase_HI_RT_Ty3"/>
    <property type="match status" value="1"/>
</dbReference>
<reference evidence="9" key="2">
    <citation type="submission" date="2021-01" db="UniProtKB">
        <authorList>
            <consortium name="EnsemblMetazoa"/>
        </authorList>
    </citation>
    <scope>IDENTIFICATION</scope>
</reference>
<feature type="domain" description="Reverse transcriptase" evidence="7">
    <location>
        <begin position="478"/>
        <end position="660"/>
    </location>
</feature>
<dbReference type="FunFam" id="3.30.70.270:FF:000026">
    <property type="entry name" value="Transposon Ty3-G Gag-Pol polyprotein"/>
    <property type="match status" value="1"/>
</dbReference>
<keyword evidence="4" id="KW-0255">Endonuclease</keyword>
<dbReference type="GO" id="GO:0003676">
    <property type="term" value="F:nucleic acid binding"/>
    <property type="evidence" value="ECO:0007669"/>
    <property type="project" value="InterPro"/>
</dbReference>
<dbReference type="PANTHER" id="PTHR37984">
    <property type="entry name" value="PROTEIN CBG26694"/>
    <property type="match status" value="1"/>
</dbReference>
<dbReference type="GeneID" id="105442001"/>
<dbReference type="CDD" id="cd01647">
    <property type="entry name" value="RT_LTR"/>
    <property type="match status" value="1"/>
</dbReference>
<dbReference type="Gene3D" id="3.30.70.270">
    <property type="match status" value="2"/>
</dbReference>
<dbReference type="OrthoDB" id="6089225at2759"/>
<dbReference type="InParanoid" id="A0A7M7LW27"/>
<keyword evidence="10" id="KW-1185">Reference proteome</keyword>
<dbReference type="FunFam" id="3.30.420.10:FF:000063">
    <property type="entry name" value="Retrovirus-related Pol polyprotein from transposon 297-like Protein"/>
    <property type="match status" value="1"/>
</dbReference>
<evidence type="ECO:0000256" key="2">
    <source>
        <dbReference type="ARBA" id="ARBA00022695"/>
    </source>
</evidence>
<dbReference type="Gene3D" id="3.10.10.10">
    <property type="entry name" value="HIV Type 1 Reverse Transcriptase, subunit A, domain 1"/>
    <property type="match status" value="1"/>
</dbReference>
<dbReference type="PROSITE" id="PS50878">
    <property type="entry name" value="RT_POL"/>
    <property type="match status" value="1"/>
</dbReference>
<feature type="domain" description="Integrase catalytic" evidence="8">
    <location>
        <begin position="1027"/>
        <end position="1190"/>
    </location>
</feature>
<dbReference type="InterPro" id="IPR000477">
    <property type="entry name" value="RT_dom"/>
</dbReference>
<keyword evidence="1" id="KW-0808">Transferase</keyword>
<dbReference type="Pfam" id="PF17921">
    <property type="entry name" value="Integrase_H2C2"/>
    <property type="match status" value="1"/>
</dbReference>
<dbReference type="KEGG" id="spu:105442001"/>
<dbReference type="InterPro" id="IPR036397">
    <property type="entry name" value="RNaseH_sf"/>
</dbReference>
<dbReference type="InterPro" id="IPR043128">
    <property type="entry name" value="Rev_trsase/Diguanyl_cyclase"/>
</dbReference>
<dbReference type="RefSeq" id="XP_011672013.2">
    <property type="nucleotide sequence ID" value="XM_011673711.2"/>
</dbReference>
<dbReference type="InterPro" id="IPR012337">
    <property type="entry name" value="RNaseH-like_sf"/>
</dbReference>
<sequence>MASCQIPVPQPMCCKGNLEANWKAFGESWSDYRIATELDKKPDIVQVATLRTVMGQDCKDRLATLPLSDEDRKNPQIIIEKLAEHFAPARNVLYDRFVFHSASQQQNESVDQYVVRLRQLGKACKFGALEEEMIRDRLVLGCKDKQAQARLFREQDTVCTLKKAIASLEVSESSQQQLRIVKGEESVHFTQSQHKKGNAGGRQMQTNSYMDRKKYGKSFSTQKDEMNGCKFCGGRHSRGRDNCPAYGKTCRKCGRANHFQTVCNAGTQRGIKSSYVHQLESSDDEDALALEEVGSLNIHDGGKKLTLPLDMVLNGKQQGRVKCLIDTGSTCNVLSYRQVCELENTGQPIIAPSKSRIRLINRSIIPVLGEKTYTCRYGNKQHVVTFKIVDVEHMPLLSSKTSIDMGLITVNVDHEVNMVEDNTIIDDYADVFDGLGCLPGEYDMKVDSSITSVKNLARKVAVPLKGELKLKLDELEQRGILRKVSIPTDWVSNIVLVRKPGKLRICLDPRDLNRALKRPHYLMPTMDDILPKLAEAKVFSVLDAKDGFWQVKLTERSSLLTTFATPFGRYRWTRMPFGICTAPEEFQRRQHKIIEGLLGVDVVADDFLVYGSGATHEEALADHDRNLQKFLARARESGLILNKKKLKLRLKEVPYMGHLLTSDGLKPDPKKVKAVVELPAPTDKKGVQRLLGSVTYLSRFMPRLADVAEPLRRLTDKGVHFEWREDHEETLNQLRKLMTEAPILKYYDLKDEVTIQCDASEKGLGATLLQNGQPVYYASRALTKTEQNYAQIEKECLAIVYSAERFDQFIQGRKVTIMTDHKPLVPIFSKALNSAPKRLQRMLLRLQKYDIELTFCPGKDMLIADWLSRAFLPDTESCDRIYAEIEQINQTDYVRIRDATSLQLQKETLRDPALQTLTSIVMNGWPEQRDEVPVVVRGYYQFRDEITVQNGVLYKGMKVIVPTAMRALMLNRVHSSHLGVDACVRRARDVLFWPGMQSEVKEKVTQCSTCNAFQPKQQKEPMMSHDIPSGPWSIVSQDLFTFQNEDYLITVDHYSDYWEIDKITGDTRAPVVVACTKGHFARYGRPDKVITDNGPQFVAKDYAQFVAEWEVEHLTSSPLYAQSNGKAESAVKIAKTLLKKTTKQGEDVQLAILDWRNTPDDNGASPAQKMMARRTNTLLPTPEALLKPHVVDGVSQHISHKKQLAKKYYDRSAAPLPELEIGQQVRIQSKSRGLECSRGVCKEKVGPRSYLVQTETGTVTGTPVTSVAGRLVTVPVPPWRWLFFTIVAALDTGDTHSPILAILAIGLVDLLVSEDDS</sequence>
<evidence type="ECO:0000313" key="10">
    <source>
        <dbReference type="Proteomes" id="UP000007110"/>
    </source>
</evidence>
<dbReference type="InterPro" id="IPR050951">
    <property type="entry name" value="Retrovirus_Pol_polyprotein"/>
</dbReference>
<evidence type="ECO:0000259" key="8">
    <source>
        <dbReference type="PROSITE" id="PS50994"/>
    </source>
</evidence>
<dbReference type="Gene3D" id="1.10.340.70">
    <property type="match status" value="1"/>
</dbReference>
<evidence type="ECO:0008006" key="11">
    <source>
        <dbReference type="Google" id="ProtNLM"/>
    </source>
</evidence>
<dbReference type="InterPro" id="IPR041588">
    <property type="entry name" value="Integrase_H2C2"/>
</dbReference>
<dbReference type="FunFam" id="3.10.20.370:FF:000001">
    <property type="entry name" value="Retrovirus-related Pol polyprotein from transposon 17.6-like protein"/>
    <property type="match status" value="1"/>
</dbReference>
<dbReference type="Pfam" id="PF00665">
    <property type="entry name" value="rve"/>
    <property type="match status" value="1"/>
</dbReference>
<dbReference type="PROSITE" id="PS50994">
    <property type="entry name" value="INTEGRASE"/>
    <property type="match status" value="1"/>
</dbReference>
<dbReference type="InterPro" id="IPR041373">
    <property type="entry name" value="RT_RNaseH"/>
</dbReference>
<dbReference type="GO" id="GO:0016787">
    <property type="term" value="F:hydrolase activity"/>
    <property type="evidence" value="ECO:0007669"/>
    <property type="project" value="UniProtKB-KW"/>
</dbReference>
<organism evidence="9 10">
    <name type="scientific">Strongylocentrotus purpuratus</name>
    <name type="common">Purple sea urchin</name>
    <dbReference type="NCBI Taxonomy" id="7668"/>
    <lineage>
        <taxon>Eukaryota</taxon>
        <taxon>Metazoa</taxon>
        <taxon>Echinodermata</taxon>
        <taxon>Eleutherozoa</taxon>
        <taxon>Echinozoa</taxon>
        <taxon>Echinoidea</taxon>
        <taxon>Euechinoidea</taxon>
        <taxon>Echinacea</taxon>
        <taxon>Camarodonta</taxon>
        <taxon>Echinidea</taxon>
        <taxon>Strongylocentrotidae</taxon>
        <taxon>Strongylocentrotus</taxon>
    </lineage>
</organism>
<dbReference type="CDD" id="cd05481">
    <property type="entry name" value="retropepsin_like_LTR_1"/>
    <property type="match status" value="1"/>
</dbReference>
<name>A0A7M7LW27_STRPU</name>
<keyword evidence="6" id="KW-0695">RNA-directed DNA polymerase</keyword>
<dbReference type="GO" id="GO:0003964">
    <property type="term" value="F:RNA-directed DNA polymerase activity"/>
    <property type="evidence" value="ECO:0007669"/>
    <property type="project" value="UniProtKB-KW"/>
</dbReference>
<dbReference type="InterPro" id="IPR001584">
    <property type="entry name" value="Integrase_cat-core"/>
</dbReference>
<dbReference type="InterPro" id="IPR043502">
    <property type="entry name" value="DNA/RNA_pol_sf"/>
</dbReference>
<dbReference type="OMA" id="HILEFEI"/>
<keyword evidence="3" id="KW-0540">Nuclease</keyword>
<dbReference type="GO" id="GO:0004519">
    <property type="term" value="F:endonuclease activity"/>
    <property type="evidence" value="ECO:0007669"/>
    <property type="project" value="UniProtKB-KW"/>
</dbReference>
<dbReference type="FunFam" id="1.10.340.70:FF:000004">
    <property type="entry name" value="Retrovirus-related Pol polyprotein from transposon 297-like Protein"/>
    <property type="match status" value="1"/>
</dbReference>
<evidence type="ECO:0000259" key="7">
    <source>
        <dbReference type="PROSITE" id="PS50878"/>
    </source>
</evidence>
<proteinExistence type="predicted"/>
<accession>A0A7M7LW27</accession>
<dbReference type="Pfam" id="PF17917">
    <property type="entry name" value="RT_RNaseH"/>
    <property type="match status" value="1"/>
</dbReference>
<evidence type="ECO:0000256" key="3">
    <source>
        <dbReference type="ARBA" id="ARBA00022722"/>
    </source>
</evidence>
<protein>
    <recommendedName>
        <fullName evidence="11">Endonuclease</fullName>
    </recommendedName>
</protein>
<evidence type="ECO:0000313" key="9">
    <source>
        <dbReference type="EnsemblMetazoa" id="XP_011672013"/>
    </source>
</evidence>
<dbReference type="GO" id="GO:0015074">
    <property type="term" value="P:DNA integration"/>
    <property type="evidence" value="ECO:0007669"/>
    <property type="project" value="InterPro"/>
</dbReference>
<dbReference type="Gene3D" id="3.30.420.10">
    <property type="entry name" value="Ribonuclease H-like superfamily/Ribonuclease H"/>
    <property type="match status" value="1"/>
</dbReference>
<dbReference type="PANTHER" id="PTHR37984:SF8">
    <property type="entry name" value="CCHC-TYPE DOMAIN-CONTAINING PROTEIN"/>
    <property type="match status" value="1"/>
</dbReference>
<evidence type="ECO:0000256" key="1">
    <source>
        <dbReference type="ARBA" id="ARBA00022679"/>
    </source>
</evidence>
<keyword evidence="5" id="KW-0378">Hydrolase</keyword>